<comment type="caution">
    <text evidence="2">The sequence shown here is derived from an EMBL/GenBank/DDBJ whole genome shotgun (WGS) entry which is preliminary data.</text>
</comment>
<accession>A0AAD6XL14</accession>
<reference evidence="2" key="1">
    <citation type="submission" date="2023-03" db="EMBL/GenBank/DDBJ databases">
        <title>Massive genome expansion in bonnet fungi (Mycena s.s.) driven by repeated elements and novel gene families across ecological guilds.</title>
        <authorList>
            <consortium name="Lawrence Berkeley National Laboratory"/>
            <person name="Harder C.B."/>
            <person name="Miyauchi S."/>
            <person name="Viragh M."/>
            <person name="Kuo A."/>
            <person name="Thoen E."/>
            <person name="Andreopoulos B."/>
            <person name="Lu D."/>
            <person name="Skrede I."/>
            <person name="Drula E."/>
            <person name="Henrissat B."/>
            <person name="Morin E."/>
            <person name="Kohler A."/>
            <person name="Barry K."/>
            <person name="LaButti K."/>
            <person name="Morin E."/>
            <person name="Salamov A."/>
            <person name="Lipzen A."/>
            <person name="Mereny Z."/>
            <person name="Hegedus B."/>
            <person name="Baldrian P."/>
            <person name="Stursova M."/>
            <person name="Weitz H."/>
            <person name="Taylor A."/>
            <person name="Grigoriev I.V."/>
            <person name="Nagy L.G."/>
            <person name="Martin F."/>
            <person name="Kauserud H."/>
        </authorList>
    </citation>
    <scope>NUCLEOTIDE SEQUENCE</scope>
    <source>
        <strain evidence="2">CBHHK173m</strain>
    </source>
</reference>
<name>A0AAD6XL14_9AGAR</name>
<evidence type="ECO:0000313" key="2">
    <source>
        <dbReference type="EMBL" id="KAJ7082053.1"/>
    </source>
</evidence>
<feature type="compositionally biased region" description="Pro residues" evidence="1">
    <location>
        <begin position="215"/>
        <end position="229"/>
    </location>
</feature>
<dbReference type="Proteomes" id="UP001222325">
    <property type="component" value="Unassembled WGS sequence"/>
</dbReference>
<feature type="compositionally biased region" description="Low complexity" evidence="1">
    <location>
        <begin position="397"/>
        <end position="408"/>
    </location>
</feature>
<gene>
    <name evidence="2" type="ORF">B0H15DRAFT_1024630</name>
</gene>
<organism evidence="2 3">
    <name type="scientific">Mycena belliarum</name>
    <dbReference type="NCBI Taxonomy" id="1033014"/>
    <lineage>
        <taxon>Eukaryota</taxon>
        <taxon>Fungi</taxon>
        <taxon>Dikarya</taxon>
        <taxon>Basidiomycota</taxon>
        <taxon>Agaricomycotina</taxon>
        <taxon>Agaricomycetes</taxon>
        <taxon>Agaricomycetidae</taxon>
        <taxon>Agaricales</taxon>
        <taxon>Marasmiineae</taxon>
        <taxon>Mycenaceae</taxon>
        <taxon>Mycena</taxon>
    </lineage>
</organism>
<dbReference type="AlphaFoldDB" id="A0AAD6XL14"/>
<sequence>MPPASIDVSPRRTFSGRNRATSIRDEGTGLIRQPTPVSFSRSRLIEYRAHNETSGRSTLARSDSDRLTPVAAVPALRCSPRECRMDRAAASSVGFSAVDVLRVKISGASSQSSCTPARLRSPAPPPAAALALPPFRHRHSRSPWQRLVAALHAPHLAPPALVARETASLDGETHAASTTSTFSCAGYTALRAAAVAFSFTSPSRAHLAHLASSRKPPPPPTQPTRAPPIVPAACAARPTHPASSRFKLQTPQAHLVPSKPAHAPSSSPSPSSSESSPTSPCVPARHRPLPSGGAAKSRRSAASRARPARRPQPTTVPPRSPACLTSHPFPPRLSRRPGPRPVCPRAPRLSPSASPPLAPCSLLGDAGSAPNSPSAVLIVVPCASVSQWPTTRPRPSPAVARRPASCRARAPERDEREGEGEGEDARAMTSPLPDCVGVSWMPMHKKRRR</sequence>
<dbReference type="EMBL" id="JARJCN010000047">
    <property type="protein sequence ID" value="KAJ7082053.1"/>
    <property type="molecule type" value="Genomic_DNA"/>
</dbReference>
<feature type="compositionally biased region" description="Low complexity" evidence="1">
    <location>
        <begin position="257"/>
        <end position="279"/>
    </location>
</feature>
<feature type="region of interest" description="Disordered" evidence="1">
    <location>
        <begin position="208"/>
        <end position="229"/>
    </location>
</feature>
<proteinExistence type="predicted"/>
<feature type="region of interest" description="Disordered" evidence="1">
    <location>
        <begin position="387"/>
        <end position="449"/>
    </location>
</feature>
<keyword evidence="3" id="KW-1185">Reference proteome</keyword>
<feature type="compositionally biased region" description="Basic residues" evidence="1">
    <location>
        <begin position="296"/>
        <end position="309"/>
    </location>
</feature>
<feature type="region of interest" description="Disordered" evidence="1">
    <location>
        <begin position="1"/>
        <end position="35"/>
    </location>
</feature>
<evidence type="ECO:0000256" key="1">
    <source>
        <dbReference type="SAM" id="MobiDB-lite"/>
    </source>
</evidence>
<feature type="region of interest" description="Disordered" evidence="1">
    <location>
        <begin position="253"/>
        <end position="355"/>
    </location>
</feature>
<protein>
    <submittedName>
        <fullName evidence="2">Uncharacterized protein</fullName>
    </submittedName>
</protein>
<evidence type="ECO:0000313" key="3">
    <source>
        <dbReference type="Proteomes" id="UP001222325"/>
    </source>
</evidence>